<evidence type="ECO:0000256" key="3">
    <source>
        <dbReference type="ARBA" id="ARBA00022630"/>
    </source>
</evidence>
<sequence length="379" mass="39117">MSYSGDLARVIRTVVEPAARHVDDHATFPRTAITALGRAGILGLTVPTRHGGGGKGLAEAVHVVEQVGRACGSTAAVLQAHFAATAVLTEYGPPAVLADIAAGRHLATLALSELGDGPPLAPGRPPSVHGGVVDLHARKSWVTAAGEADSYVWSSGARGTRDSSTLWMVPAEAPGLCVPTHREGVGLRGSGAAMVTADPAQVPSSAVLGGDGDGTDIVHATALPWFLALNAAMALGSMEAVIQRSVECVTGPQPSWARGQAPPAHQPEVRSDLARMKARARVVRVALGDAVQAAIWRDEDFRMRLLETMPIAADAAVQVAELGMKVCGQSAFRKDIGIERHFRDAHTAGYGHLTTDAVLDLLGRAVCGVAGPEAVSETG</sequence>
<evidence type="ECO:0000256" key="2">
    <source>
        <dbReference type="ARBA" id="ARBA00009347"/>
    </source>
</evidence>
<dbReference type="SUPFAM" id="SSF56645">
    <property type="entry name" value="Acyl-CoA dehydrogenase NM domain-like"/>
    <property type="match status" value="1"/>
</dbReference>
<keyword evidence="4" id="KW-0274">FAD</keyword>
<dbReference type="Proteomes" id="UP000253495">
    <property type="component" value="Unassembled WGS sequence"/>
</dbReference>
<feature type="domain" description="Acyl-CoA dehydrogenase/oxidase C-terminal" evidence="5">
    <location>
        <begin position="214"/>
        <end position="348"/>
    </location>
</feature>
<organism evidence="7 8">
    <name type="scientific">Halopolyspora algeriensis</name>
    <dbReference type="NCBI Taxonomy" id="1500506"/>
    <lineage>
        <taxon>Bacteria</taxon>
        <taxon>Bacillati</taxon>
        <taxon>Actinomycetota</taxon>
        <taxon>Actinomycetes</taxon>
        <taxon>Actinomycetes incertae sedis</taxon>
        <taxon>Halopolyspora</taxon>
    </lineage>
</organism>
<dbReference type="InterPro" id="IPR037069">
    <property type="entry name" value="AcylCoA_DH/ox_N_sf"/>
</dbReference>
<gene>
    <name evidence="7" type="ORF">DFQ14_12022</name>
</gene>
<dbReference type="Pfam" id="PF00441">
    <property type="entry name" value="Acyl-CoA_dh_1"/>
    <property type="match status" value="1"/>
</dbReference>
<feature type="domain" description="Acyl-CoA dehydrogenase/oxidase N-terminal" evidence="6">
    <location>
        <begin position="9"/>
        <end position="95"/>
    </location>
</feature>
<dbReference type="EMBL" id="QPJC01000020">
    <property type="protein sequence ID" value="RCW38775.1"/>
    <property type="molecule type" value="Genomic_DNA"/>
</dbReference>
<dbReference type="InterPro" id="IPR013786">
    <property type="entry name" value="AcylCoA_DH/ox_N"/>
</dbReference>
<dbReference type="InterPro" id="IPR009100">
    <property type="entry name" value="AcylCoA_DH/oxidase_NM_dom_sf"/>
</dbReference>
<dbReference type="GO" id="GO:0050660">
    <property type="term" value="F:flavin adenine dinucleotide binding"/>
    <property type="evidence" value="ECO:0007669"/>
    <property type="project" value="InterPro"/>
</dbReference>
<dbReference type="GO" id="GO:0003995">
    <property type="term" value="F:acyl-CoA dehydrogenase activity"/>
    <property type="evidence" value="ECO:0007669"/>
    <property type="project" value="TreeGrafter"/>
</dbReference>
<dbReference type="SUPFAM" id="SSF47203">
    <property type="entry name" value="Acyl-CoA dehydrogenase C-terminal domain-like"/>
    <property type="match status" value="1"/>
</dbReference>
<dbReference type="PIRSF" id="PIRSF016578">
    <property type="entry name" value="HsaA"/>
    <property type="match status" value="1"/>
</dbReference>
<dbReference type="PANTHER" id="PTHR43884">
    <property type="entry name" value="ACYL-COA DEHYDROGENASE"/>
    <property type="match status" value="1"/>
</dbReference>
<dbReference type="InterPro" id="IPR046373">
    <property type="entry name" value="Acyl-CoA_Oxase/DH_mid-dom_sf"/>
</dbReference>
<dbReference type="RefSeq" id="WP_158546736.1">
    <property type="nucleotide sequence ID" value="NZ_QPJC01000020.1"/>
</dbReference>
<name>A0A368VEW7_9ACTN</name>
<comment type="caution">
    <text evidence="7">The sequence shown here is derived from an EMBL/GenBank/DDBJ whole genome shotgun (WGS) entry which is preliminary data.</text>
</comment>
<protein>
    <submittedName>
        <fullName evidence="7">Alkylation response protein AidB-like acyl-CoA dehydrogenase</fullName>
    </submittedName>
</protein>
<reference evidence="7 8" key="1">
    <citation type="submission" date="2018-07" db="EMBL/GenBank/DDBJ databases">
        <title>Genomic Encyclopedia of Type Strains, Phase III (KMG-III): the genomes of soil and plant-associated and newly described type strains.</title>
        <authorList>
            <person name="Whitman W."/>
        </authorList>
    </citation>
    <scope>NUCLEOTIDE SEQUENCE [LARGE SCALE GENOMIC DNA]</scope>
    <source>
        <strain evidence="7 8">CECT 8575</strain>
    </source>
</reference>
<dbReference type="InterPro" id="IPR036250">
    <property type="entry name" value="AcylCo_DH-like_C"/>
</dbReference>
<accession>A0A368VEW7</accession>
<dbReference type="Gene3D" id="2.40.110.10">
    <property type="entry name" value="Butyryl-CoA Dehydrogenase, subunit A, domain 2"/>
    <property type="match status" value="1"/>
</dbReference>
<dbReference type="Gene3D" id="1.20.140.10">
    <property type="entry name" value="Butyryl-CoA Dehydrogenase, subunit A, domain 3"/>
    <property type="match status" value="1"/>
</dbReference>
<proteinExistence type="inferred from homology"/>
<dbReference type="InterPro" id="IPR009075">
    <property type="entry name" value="AcylCo_DH/oxidase_C"/>
</dbReference>
<comment type="similarity">
    <text evidence="2">Belongs to the acyl-CoA dehydrogenase family.</text>
</comment>
<dbReference type="Gene3D" id="1.10.540.10">
    <property type="entry name" value="Acyl-CoA dehydrogenase/oxidase, N-terminal domain"/>
    <property type="match status" value="1"/>
</dbReference>
<comment type="cofactor">
    <cofactor evidence="1">
        <name>FAD</name>
        <dbReference type="ChEBI" id="CHEBI:57692"/>
    </cofactor>
</comment>
<evidence type="ECO:0000259" key="6">
    <source>
        <dbReference type="Pfam" id="PF02771"/>
    </source>
</evidence>
<dbReference type="Pfam" id="PF02771">
    <property type="entry name" value="Acyl-CoA_dh_N"/>
    <property type="match status" value="1"/>
</dbReference>
<evidence type="ECO:0000256" key="1">
    <source>
        <dbReference type="ARBA" id="ARBA00001974"/>
    </source>
</evidence>
<keyword evidence="8" id="KW-1185">Reference proteome</keyword>
<evidence type="ECO:0000256" key="4">
    <source>
        <dbReference type="ARBA" id="ARBA00022827"/>
    </source>
</evidence>
<evidence type="ECO:0000313" key="8">
    <source>
        <dbReference type="Proteomes" id="UP000253495"/>
    </source>
</evidence>
<evidence type="ECO:0000259" key="5">
    <source>
        <dbReference type="Pfam" id="PF00441"/>
    </source>
</evidence>
<dbReference type="PANTHER" id="PTHR43884:SF12">
    <property type="entry name" value="ISOVALERYL-COA DEHYDROGENASE, MITOCHONDRIAL-RELATED"/>
    <property type="match status" value="1"/>
</dbReference>
<keyword evidence="3" id="KW-0285">Flavoprotein</keyword>
<evidence type="ECO:0000313" key="7">
    <source>
        <dbReference type="EMBL" id="RCW38775.1"/>
    </source>
</evidence>
<dbReference type="AlphaFoldDB" id="A0A368VEW7"/>